<feature type="region of interest" description="Disordered" evidence="1">
    <location>
        <begin position="1"/>
        <end position="22"/>
    </location>
</feature>
<reference evidence="3 4" key="1">
    <citation type="submission" date="2020-07" db="EMBL/GenBank/DDBJ databases">
        <title>Metarhizium humberi genome.</title>
        <authorList>
            <person name="Lysoe E."/>
        </authorList>
    </citation>
    <scope>NUCLEOTIDE SEQUENCE [LARGE SCALE GENOMIC DNA]</scope>
    <source>
        <strain evidence="3 4">ESALQ1638</strain>
    </source>
</reference>
<sequence length="361" mass="38537">MAQAPGSMSTCTSGQLSSSTGADQWTRVPMSTQAVRQAAAVQARVLSGAGDGFVPTVWCANGCAQLLNRRRPALYAGPAVPYWCTTPNCSTEQTTALWHPHSQTLKSPRHIPHLDCSVRFPHCLKSGVSSTLRRIASSDSPSIAVAAILLHLTCSFFVFSFSFFPTLGPIFINTLSMACAARPPFLRPLQTLLPPASASYAPSASLSSPSLSTHSLPVPNLQESEHWTLPSLLPSRPPRRGCCCFLATSSPTIVLFTTEFFVPCRAAPRRFQVRDNTAEESLGASPPKTLGTEHDRRDATNVESCTATLYPRECTETRSQSGPEIATQTSASKFVLCKAASSSAIASGFTSSASILIADEL</sequence>
<proteinExistence type="predicted"/>
<evidence type="ECO:0000313" key="4">
    <source>
        <dbReference type="Proteomes" id="UP000764110"/>
    </source>
</evidence>
<comment type="caution">
    <text evidence="3">The sequence shown here is derived from an EMBL/GenBank/DDBJ whole genome shotgun (WGS) entry which is preliminary data.</text>
</comment>
<dbReference type="EMBL" id="JACEFI010000019">
    <property type="protein sequence ID" value="KAH0593661.1"/>
    <property type="molecule type" value="Genomic_DNA"/>
</dbReference>
<protein>
    <recommendedName>
        <fullName evidence="5">Transmembrane protein</fullName>
    </recommendedName>
</protein>
<keyword evidence="2" id="KW-0812">Transmembrane</keyword>
<feature type="transmembrane region" description="Helical" evidence="2">
    <location>
        <begin position="143"/>
        <end position="164"/>
    </location>
</feature>
<keyword evidence="2" id="KW-1133">Transmembrane helix</keyword>
<gene>
    <name evidence="3" type="ORF">MHUMG1_08411</name>
</gene>
<dbReference type="Proteomes" id="UP000764110">
    <property type="component" value="Unassembled WGS sequence"/>
</dbReference>
<evidence type="ECO:0008006" key="5">
    <source>
        <dbReference type="Google" id="ProtNLM"/>
    </source>
</evidence>
<name>A0A9P8M4Y5_9HYPO</name>
<accession>A0A9P8M4Y5</accession>
<keyword evidence="4" id="KW-1185">Reference proteome</keyword>
<evidence type="ECO:0000256" key="2">
    <source>
        <dbReference type="SAM" id="Phobius"/>
    </source>
</evidence>
<dbReference type="AlphaFoldDB" id="A0A9P8M4Y5"/>
<keyword evidence="2" id="KW-0472">Membrane</keyword>
<evidence type="ECO:0000256" key="1">
    <source>
        <dbReference type="SAM" id="MobiDB-lite"/>
    </source>
</evidence>
<organism evidence="3 4">
    <name type="scientific">Metarhizium humberi</name>
    <dbReference type="NCBI Taxonomy" id="2596975"/>
    <lineage>
        <taxon>Eukaryota</taxon>
        <taxon>Fungi</taxon>
        <taxon>Dikarya</taxon>
        <taxon>Ascomycota</taxon>
        <taxon>Pezizomycotina</taxon>
        <taxon>Sordariomycetes</taxon>
        <taxon>Hypocreomycetidae</taxon>
        <taxon>Hypocreales</taxon>
        <taxon>Clavicipitaceae</taxon>
        <taxon>Metarhizium</taxon>
    </lineage>
</organism>
<evidence type="ECO:0000313" key="3">
    <source>
        <dbReference type="EMBL" id="KAH0593661.1"/>
    </source>
</evidence>
<feature type="region of interest" description="Disordered" evidence="1">
    <location>
        <begin position="277"/>
        <end position="298"/>
    </location>
</feature>